<keyword evidence="3" id="KW-1185">Reference proteome</keyword>
<dbReference type="InterPro" id="IPR018684">
    <property type="entry name" value="DUF2171"/>
</dbReference>
<gene>
    <name evidence="2" type="ORF">CKO45_14480</name>
</gene>
<dbReference type="RefSeq" id="WP_133219854.1">
    <property type="nucleotide sequence ID" value="NZ_NRSG01000102.1"/>
</dbReference>
<comment type="caution">
    <text evidence="2">The sequence shown here is derived from an EMBL/GenBank/DDBJ whole genome shotgun (WGS) entry which is preliminary data.</text>
</comment>
<accession>A0ABS1CY37</accession>
<protein>
    <recommendedName>
        <fullName evidence="4">DUF2171 domain-containing protein</fullName>
    </recommendedName>
</protein>
<dbReference type="Proteomes" id="UP000697995">
    <property type="component" value="Unassembled WGS sequence"/>
</dbReference>
<sequence>MSGNAAQVKEHMEVVGSDGKHVGTVDHLDGDRIKLTKKDDPDGSGQHHHYIPVSAIAAVEGGKVTLSMPADRAKAQATGTGGPGQGPGMSH</sequence>
<feature type="region of interest" description="Disordered" evidence="1">
    <location>
        <begin position="1"/>
        <end position="27"/>
    </location>
</feature>
<dbReference type="EMBL" id="NRSG01000102">
    <property type="protein sequence ID" value="MBK1659444.1"/>
    <property type="molecule type" value="Genomic_DNA"/>
</dbReference>
<name>A0ABS1CY37_9PROT</name>
<feature type="region of interest" description="Disordered" evidence="1">
    <location>
        <begin position="70"/>
        <end position="91"/>
    </location>
</feature>
<dbReference type="Pfam" id="PF09939">
    <property type="entry name" value="DUF2171"/>
    <property type="match status" value="1"/>
</dbReference>
<feature type="compositionally biased region" description="Basic and acidic residues" evidence="1">
    <location>
        <begin position="8"/>
        <end position="27"/>
    </location>
</feature>
<feature type="compositionally biased region" description="Gly residues" evidence="1">
    <location>
        <begin position="79"/>
        <end position="91"/>
    </location>
</feature>
<evidence type="ECO:0000256" key="1">
    <source>
        <dbReference type="SAM" id="MobiDB-lite"/>
    </source>
</evidence>
<evidence type="ECO:0000313" key="3">
    <source>
        <dbReference type="Proteomes" id="UP000697995"/>
    </source>
</evidence>
<organism evidence="2 3">
    <name type="scientific">Paracraurococcus ruber</name>
    <dbReference type="NCBI Taxonomy" id="77675"/>
    <lineage>
        <taxon>Bacteria</taxon>
        <taxon>Pseudomonadati</taxon>
        <taxon>Pseudomonadota</taxon>
        <taxon>Alphaproteobacteria</taxon>
        <taxon>Acetobacterales</taxon>
        <taxon>Roseomonadaceae</taxon>
        <taxon>Paracraurococcus</taxon>
    </lineage>
</organism>
<evidence type="ECO:0008006" key="4">
    <source>
        <dbReference type="Google" id="ProtNLM"/>
    </source>
</evidence>
<reference evidence="2 3" key="1">
    <citation type="journal article" date="2020" name="Microorganisms">
        <title>Osmotic Adaptation and Compatible Solute Biosynthesis of Phototrophic Bacteria as Revealed from Genome Analyses.</title>
        <authorList>
            <person name="Imhoff J.F."/>
            <person name="Rahn T."/>
            <person name="Kunzel S."/>
            <person name="Keller A."/>
            <person name="Neulinger S.C."/>
        </authorList>
    </citation>
    <scope>NUCLEOTIDE SEQUENCE [LARGE SCALE GENOMIC DNA]</scope>
    <source>
        <strain evidence="2 3">DSM 15382</strain>
    </source>
</reference>
<proteinExistence type="predicted"/>
<evidence type="ECO:0000313" key="2">
    <source>
        <dbReference type="EMBL" id="MBK1659444.1"/>
    </source>
</evidence>